<dbReference type="AlphaFoldDB" id="A0A7J5Z5X9"/>
<evidence type="ECO:0000256" key="1">
    <source>
        <dbReference type="SAM" id="MobiDB-lite"/>
    </source>
</evidence>
<evidence type="ECO:0000313" key="3">
    <source>
        <dbReference type="EMBL" id="KAF3857020.1"/>
    </source>
</evidence>
<dbReference type="Proteomes" id="UP000518266">
    <property type="component" value="Unassembled WGS sequence"/>
</dbReference>
<proteinExistence type="predicted"/>
<feature type="region of interest" description="Disordered" evidence="1">
    <location>
        <begin position="148"/>
        <end position="238"/>
    </location>
</feature>
<feature type="compositionally biased region" description="Polar residues" evidence="1">
    <location>
        <begin position="229"/>
        <end position="238"/>
    </location>
</feature>
<dbReference type="OrthoDB" id="8983338at2759"/>
<evidence type="ECO:0000256" key="2">
    <source>
        <dbReference type="SAM" id="SignalP"/>
    </source>
</evidence>
<feature type="region of interest" description="Disordered" evidence="1">
    <location>
        <begin position="105"/>
        <end position="128"/>
    </location>
</feature>
<dbReference type="EMBL" id="JAAKFY010000005">
    <property type="protein sequence ID" value="KAF3857020.1"/>
    <property type="molecule type" value="Genomic_DNA"/>
</dbReference>
<reference evidence="3 4" key="1">
    <citation type="submission" date="2020-03" db="EMBL/GenBank/DDBJ databases">
        <title>Dissostichus mawsoni Genome sequencing and assembly.</title>
        <authorList>
            <person name="Park H."/>
        </authorList>
    </citation>
    <scope>NUCLEOTIDE SEQUENCE [LARGE SCALE GENOMIC DNA]</scope>
    <source>
        <strain evidence="3">DM0001</strain>
        <tissue evidence="3">Muscle</tissue>
    </source>
</reference>
<accession>A0A7J5Z5X9</accession>
<feature type="compositionally biased region" description="Basic and acidic residues" evidence="1">
    <location>
        <begin position="148"/>
        <end position="170"/>
    </location>
</feature>
<feature type="compositionally biased region" description="Basic and acidic residues" evidence="1">
    <location>
        <begin position="211"/>
        <end position="228"/>
    </location>
</feature>
<feature type="compositionally biased region" description="Acidic residues" evidence="1">
    <location>
        <begin position="189"/>
        <end position="201"/>
    </location>
</feature>
<keyword evidence="4" id="KW-1185">Reference proteome</keyword>
<comment type="caution">
    <text evidence="3">The sequence shown here is derived from an EMBL/GenBank/DDBJ whole genome shotgun (WGS) entry which is preliminary data.</text>
</comment>
<feature type="signal peptide" evidence="2">
    <location>
        <begin position="1"/>
        <end position="19"/>
    </location>
</feature>
<gene>
    <name evidence="3" type="ORF">F7725_008879</name>
</gene>
<organism evidence="3 4">
    <name type="scientific">Dissostichus mawsoni</name>
    <name type="common">Antarctic cod</name>
    <dbReference type="NCBI Taxonomy" id="36200"/>
    <lineage>
        <taxon>Eukaryota</taxon>
        <taxon>Metazoa</taxon>
        <taxon>Chordata</taxon>
        <taxon>Craniata</taxon>
        <taxon>Vertebrata</taxon>
        <taxon>Euteleostomi</taxon>
        <taxon>Actinopterygii</taxon>
        <taxon>Neopterygii</taxon>
        <taxon>Teleostei</taxon>
        <taxon>Neoteleostei</taxon>
        <taxon>Acanthomorphata</taxon>
        <taxon>Eupercaria</taxon>
        <taxon>Perciformes</taxon>
        <taxon>Notothenioidei</taxon>
        <taxon>Nototheniidae</taxon>
        <taxon>Dissostichus</taxon>
    </lineage>
</organism>
<name>A0A7J5Z5X9_DISMA</name>
<feature type="chain" id="PRO_5029454514" evidence="2">
    <location>
        <begin position="20"/>
        <end position="318"/>
    </location>
</feature>
<sequence length="318" mass="34522">MMDSGSWFIIWAMWRRTSFLVMMPRRRLNTKGTREPVVVGVFDERLHVLHGGAVLREHGQGGSFLRGRITLCQRAVGELVPHVQASATHLLVTAAAMRGTMYSRPPAGGGPHHGVEPRGDAVRSGPAPVLEDDPVVVVVRHLLHGDPHDPSCYGADRHAGNEQTRGDLEGTKNPSKGSKMGFLFISGGEDGDDDLEDECEGELPQRGVDPGARRPVGDVVHRPAHSCEDSSAPQSLNSSEISSLVLRRVYGLGKASRAVIPVTAITSSTGYFPSCVVFLRRHQAMLARMNSVPQRPPNTPSRMKGTNSAMYHGVWYST</sequence>
<evidence type="ECO:0000313" key="4">
    <source>
        <dbReference type="Proteomes" id="UP000518266"/>
    </source>
</evidence>
<keyword evidence="2" id="KW-0732">Signal</keyword>
<protein>
    <submittedName>
        <fullName evidence="3">Uncharacterized protein</fullName>
    </submittedName>
</protein>